<keyword evidence="1" id="KW-0489">Methyltransferase</keyword>
<gene>
    <name evidence="1" type="ORF">AAH991_38335</name>
</gene>
<protein>
    <submittedName>
        <fullName evidence="1">SAM-dependent methyltransferase</fullName>
        <ecNumber evidence="1">2.1.1.-</ecNumber>
    </submittedName>
</protein>
<dbReference type="Proteomes" id="UP001447516">
    <property type="component" value="Unassembled WGS sequence"/>
</dbReference>
<reference evidence="1 2" key="1">
    <citation type="submission" date="2024-05" db="EMBL/GenBank/DDBJ databases">
        <title>Microbispora sp.ZYX-F-249.</title>
        <authorList>
            <person name="Xie H."/>
        </authorList>
    </citation>
    <scope>NUCLEOTIDE SEQUENCE [LARGE SCALE GENOMIC DNA]</scope>
    <source>
        <strain evidence="1 2">ZYX-F-249</strain>
    </source>
</reference>
<comment type="caution">
    <text evidence="1">The sequence shown here is derived from an EMBL/GenBank/DDBJ whole genome shotgun (WGS) entry which is preliminary data.</text>
</comment>
<dbReference type="EC" id="2.1.1.-" evidence="1"/>
<accession>A0ABV0B2I8</accession>
<proteinExistence type="predicted"/>
<organism evidence="1 2">
    <name type="scientific">Microbispora maris</name>
    <dbReference type="NCBI Taxonomy" id="3144104"/>
    <lineage>
        <taxon>Bacteria</taxon>
        <taxon>Bacillati</taxon>
        <taxon>Actinomycetota</taxon>
        <taxon>Actinomycetes</taxon>
        <taxon>Streptosporangiales</taxon>
        <taxon>Streptosporangiaceae</taxon>
        <taxon>Microbispora</taxon>
    </lineage>
</organism>
<keyword evidence="1" id="KW-0808">Transferase</keyword>
<dbReference type="EMBL" id="JBDJAW010000069">
    <property type="protein sequence ID" value="MEN3541026.1"/>
    <property type="molecule type" value="Genomic_DNA"/>
</dbReference>
<dbReference type="SUPFAM" id="SSF53335">
    <property type="entry name" value="S-adenosyl-L-methionine-dependent methyltransferases"/>
    <property type="match status" value="1"/>
</dbReference>
<sequence length="268" mass="29658">MDERKAPAGVDPFTPSVARMYDYYLGGKDNFAADREAAEKIIEILPNLPDIARENREFLIRAVTYLSRQGIRQFLDVGAGLPTQRNVHQVAQELAPDSKVVYVDNDPIVLVHARAILAENDRVLAVEADMRDPDALLRHPEIREHIDFSQPLAVLLLGVLHFVPDDDEAKKIVTTLRDPLVPGGYLVVSHGSLGELSEDQEEEGRKVFSRTSVPGTTSRSHDQILAFFDGLDLVEPGVVPLHEWRPDTDYPCVREGKAGALGGVALVR</sequence>
<dbReference type="InterPro" id="IPR006764">
    <property type="entry name" value="SAM_dep_MeTrfase_SAV2177_type"/>
</dbReference>
<dbReference type="GO" id="GO:0008168">
    <property type="term" value="F:methyltransferase activity"/>
    <property type="evidence" value="ECO:0007669"/>
    <property type="project" value="UniProtKB-KW"/>
</dbReference>
<dbReference type="Gene3D" id="3.40.50.150">
    <property type="entry name" value="Vaccinia Virus protein VP39"/>
    <property type="match status" value="1"/>
</dbReference>
<evidence type="ECO:0000313" key="2">
    <source>
        <dbReference type="Proteomes" id="UP001447516"/>
    </source>
</evidence>
<dbReference type="CDD" id="cd02440">
    <property type="entry name" value="AdoMet_MTases"/>
    <property type="match status" value="1"/>
</dbReference>
<dbReference type="PIRSF" id="PIRSF017393">
    <property type="entry name" value="MTase_SAV2177"/>
    <property type="match status" value="1"/>
</dbReference>
<dbReference type="Pfam" id="PF04672">
    <property type="entry name" value="Methyltransf_19"/>
    <property type="match status" value="1"/>
</dbReference>
<evidence type="ECO:0000313" key="1">
    <source>
        <dbReference type="EMBL" id="MEN3541026.1"/>
    </source>
</evidence>
<dbReference type="GO" id="GO:0032259">
    <property type="term" value="P:methylation"/>
    <property type="evidence" value="ECO:0007669"/>
    <property type="project" value="UniProtKB-KW"/>
</dbReference>
<dbReference type="InterPro" id="IPR029063">
    <property type="entry name" value="SAM-dependent_MTases_sf"/>
</dbReference>
<keyword evidence="2" id="KW-1185">Reference proteome</keyword>
<dbReference type="RefSeq" id="WP_346230863.1">
    <property type="nucleotide sequence ID" value="NZ_JBDJAW010000069.1"/>
</dbReference>
<name>A0ABV0B2I8_9ACTN</name>